<evidence type="ECO:0000259" key="1">
    <source>
        <dbReference type="PROSITE" id="PS51782"/>
    </source>
</evidence>
<comment type="caution">
    <text evidence="2">The sequence shown here is derived from an EMBL/GenBank/DDBJ whole genome shotgun (WGS) entry which is preliminary data.</text>
</comment>
<dbReference type="AlphaFoldDB" id="A0A2S7KZ84"/>
<keyword evidence="3" id="KW-1185">Reference proteome</keyword>
<protein>
    <recommendedName>
        <fullName evidence="1">LysM domain-containing protein</fullName>
    </recommendedName>
</protein>
<dbReference type="RefSeq" id="WP_104810003.1">
    <property type="nucleotide sequence ID" value="NZ_MQUA01000013.1"/>
</dbReference>
<dbReference type="SUPFAM" id="SSF53822">
    <property type="entry name" value="Periplasmic binding protein-like I"/>
    <property type="match status" value="1"/>
</dbReference>
<dbReference type="InterPro" id="IPR028082">
    <property type="entry name" value="Peripla_BP_I"/>
</dbReference>
<dbReference type="InterPro" id="IPR018392">
    <property type="entry name" value="LysM"/>
</dbReference>
<dbReference type="PROSITE" id="PS51257">
    <property type="entry name" value="PROKAR_LIPOPROTEIN"/>
    <property type="match status" value="1"/>
</dbReference>
<reference evidence="2 3" key="1">
    <citation type="submission" date="2016-11" db="EMBL/GenBank/DDBJ databases">
        <title>Trade-off between light-utilization and light-protection in marine flavobacteria.</title>
        <authorList>
            <person name="Kumagai Y."/>
        </authorList>
    </citation>
    <scope>NUCLEOTIDE SEQUENCE [LARGE SCALE GENOMIC DNA]</scope>
    <source>
        <strain evidence="2 3">ATCC 700397</strain>
    </source>
</reference>
<evidence type="ECO:0000313" key="2">
    <source>
        <dbReference type="EMBL" id="PQB07798.1"/>
    </source>
</evidence>
<dbReference type="Pfam" id="PF01476">
    <property type="entry name" value="LysM"/>
    <property type="match status" value="2"/>
</dbReference>
<proteinExistence type="predicted"/>
<dbReference type="PROSITE" id="PS51782">
    <property type="entry name" value="LYSM"/>
    <property type="match status" value="2"/>
</dbReference>
<name>A0A2S7KZ84_9FLAO</name>
<dbReference type="Gene3D" id="3.40.50.2300">
    <property type="match status" value="2"/>
</dbReference>
<organism evidence="2 3">
    <name type="scientific">Polaribacter filamentus</name>
    <dbReference type="NCBI Taxonomy" id="53483"/>
    <lineage>
        <taxon>Bacteria</taxon>
        <taxon>Pseudomonadati</taxon>
        <taxon>Bacteroidota</taxon>
        <taxon>Flavobacteriia</taxon>
        <taxon>Flavobacteriales</taxon>
        <taxon>Flavobacteriaceae</taxon>
    </lineage>
</organism>
<dbReference type="EMBL" id="MQUA01000013">
    <property type="protein sequence ID" value="PQB07798.1"/>
    <property type="molecule type" value="Genomic_DNA"/>
</dbReference>
<sequence length="541" mass="61416">MGIEHMKHVKIFIFLSILTFTVSCGQQNRYIQYKVKKGETIYTIAKNLDMKEQDLIRLNPDVTGGLKADSFIVVPEKSLHNYKAKNLKEHTDEVHTAVVSDEGESIEKKIKLLNELREKFVVYEVKKGDTFYSLNKMFNVTRGELLLLNPELVEGLKVGQNLKIKEIPVKVSRDVSFYDDYIKPNTSLKVALLLPFKADIYNIDTLAPKEIFIKNAALVNIATDFYMGAEIAIDSLRSSGVEIEFNVFDTGNRSTNEVRNLLANRDFSRNDVVIGPLYSEEVQMVANSVNIPVVFPVYSSNQSDFSSSNIVKTSPEKSVFRQELERYIKENFDQGNIIIVSDDKPASLETSRLLRSSLQTKISASSIHLLTPSNGYIAKSRFSQILKPNTKNWVIIASDSNLIIADVINSLISLPEETTTKVFTFDKSSVYENVDNRKLARVGFTYISDEFIDENSLETRSFNAQYYKKNKTLPSFYATKGFDITYDILVRLASGNDLKKTFKAGTSSRVETKFDYRNSNTENQGLFIVQYNKDLTLTKLK</sequence>
<feature type="domain" description="LysM" evidence="1">
    <location>
        <begin position="121"/>
        <end position="164"/>
    </location>
</feature>
<accession>A0A2S7KZ84</accession>
<feature type="domain" description="LysM" evidence="1">
    <location>
        <begin position="31"/>
        <end position="74"/>
    </location>
</feature>
<dbReference type="CDD" id="cd00118">
    <property type="entry name" value="LysM"/>
    <property type="match status" value="2"/>
</dbReference>
<evidence type="ECO:0000313" key="3">
    <source>
        <dbReference type="Proteomes" id="UP000239522"/>
    </source>
</evidence>
<gene>
    <name evidence="2" type="ORF">BST83_12030</name>
</gene>
<dbReference type="Gene3D" id="3.10.350.10">
    <property type="entry name" value="LysM domain"/>
    <property type="match status" value="2"/>
</dbReference>
<dbReference type="Proteomes" id="UP000239522">
    <property type="component" value="Unassembled WGS sequence"/>
</dbReference>
<dbReference type="InterPro" id="IPR036779">
    <property type="entry name" value="LysM_dom_sf"/>
</dbReference>
<dbReference type="SMART" id="SM00257">
    <property type="entry name" value="LysM"/>
    <property type="match status" value="2"/>
</dbReference>
<dbReference type="SUPFAM" id="SSF54106">
    <property type="entry name" value="LysM domain"/>
    <property type="match status" value="2"/>
</dbReference>
<dbReference type="OrthoDB" id="2149800at2"/>